<gene>
    <name evidence="2" type="ORF">JIP62_11500</name>
</gene>
<dbReference type="InterPro" id="IPR012338">
    <property type="entry name" value="Beta-lactam/transpept-like"/>
</dbReference>
<dbReference type="Proteomes" id="UP000595448">
    <property type="component" value="Chromosome"/>
</dbReference>
<dbReference type="InterPro" id="IPR050491">
    <property type="entry name" value="AmpC-like"/>
</dbReference>
<evidence type="ECO:0000313" key="3">
    <source>
        <dbReference type="Proteomes" id="UP000595448"/>
    </source>
</evidence>
<dbReference type="InterPro" id="IPR001466">
    <property type="entry name" value="Beta-lactam-related"/>
</dbReference>
<dbReference type="Pfam" id="PF00144">
    <property type="entry name" value="Beta-lactamase"/>
    <property type="match status" value="1"/>
</dbReference>
<dbReference type="RefSeq" id="WP_201102320.1">
    <property type="nucleotide sequence ID" value="NZ_CP067977.1"/>
</dbReference>
<sequence>MNRRQALFGLAGLAAAPLIGGARQVQDTGDLWARIRAMGEAIIAEGLTPGLQISVRQGAEVVFQQGFGQANVETATPMTASSVLRIGSLTKQFTAATLLLLEAEGRLSLTDPLSRFLPDFPRAADLTLERMLDHTSGLGNYTDAASLNTFLQAGRPDRSMAEMVEIMKASPGLQAFEPGTGWAYSNTAYVLLGAVIEKASERRYDVAMKERLFTPLGLNDTAVDDASQIVAQRGSGYTPTLAPGVFQNASFISMSYPGAAGSMRSTTTDLCRWHQALLGGKVLSAAALARMLTPATLADGSLPMQGGSPIRYGLGLSIGEAAGRSLISHSGGIQGFSAYLGSYPDNGLTVATIVNVDGGPAGARVQAMRVAIRDGLLS</sequence>
<feature type="domain" description="Beta-lactamase-related" evidence="1">
    <location>
        <begin position="41"/>
        <end position="371"/>
    </location>
</feature>
<dbReference type="Gene3D" id="3.40.710.10">
    <property type="entry name" value="DD-peptidase/beta-lactamase superfamily"/>
    <property type="match status" value="1"/>
</dbReference>
<dbReference type="PANTHER" id="PTHR46825">
    <property type="entry name" value="D-ALANYL-D-ALANINE-CARBOXYPEPTIDASE/ENDOPEPTIDASE AMPH"/>
    <property type="match status" value="1"/>
</dbReference>
<evidence type="ECO:0000313" key="2">
    <source>
        <dbReference type="EMBL" id="QQQ17945.1"/>
    </source>
</evidence>
<dbReference type="SUPFAM" id="SSF56601">
    <property type="entry name" value="beta-lactamase/transpeptidase-like"/>
    <property type="match status" value="1"/>
</dbReference>
<dbReference type="PANTHER" id="PTHR46825:SF9">
    <property type="entry name" value="BETA-LACTAMASE-RELATED DOMAIN-CONTAINING PROTEIN"/>
    <property type="match status" value="1"/>
</dbReference>
<dbReference type="EMBL" id="CP067977">
    <property type="protein sequence ID" value="QQQ17945.1"/>
    <property type="molecule type" value="Genomic_DNA"/>
</dbReference>
<keyword evidence="3" id="KW-1185">Reference proteome</keyword>
<accession>A0ABX7BK58</accession>
<proteinExistence type="predicted"/>
<name>A0ABX7BK58_9CAUL</name>
<evidence type="ECO:0000259" key="1">
    <source>
        <dbReference type="Pfam" id="PF00144"/>
    </source>
</evidence>
<protein>
    <submittedName>
        <fullName evidence="2">Beta-lactamase family protein</fullName>
    </submittedName>
</protein>
<reference evidence="2 3" key="1">
    <citation type="submission" date="2021-01" db="EMBL/GenBank/DDBJ databases">
        <title>Brevundimonas vitis sp. nov., an bacterium isolated from grape (Vitis vinifera).</title>
        <authorList>
            <person name="Jiang L."/>
            <person name="Lee J."/>
        </authorList>
    </citation>
    <scope>NUCLEOTIDE SEQUENCE [LARGE SCALE GENOMIC DNA]</scope>
    <source>
        <strain evidence="2 3">GRTSA-9</strain>
    </source>
</reference>
<organism evidence="2 3">
    <name type="scientific">Brevundimonas vitisensis</name>
    <dbReference type="NCBI Taxonomy" id="2800818"/>
    <lineage>
        <taxon>Bacteria</taxon>
        <taxon>Pseudomonadati</taxon>
        <taxon>Pseudomonadota</taxon>
        <taxon>Alphaproteobacteria</taxon>
        <taxon>Caulobacterales</taxon>
        <taxon>Caulobacteraceae</taxon>
        <taxon>Brevundimonas</taxon>
    </lineage>
</organism>